<dbReference type="EMBL" id="JASBWU010000010">
    <property type="protein sequence ID" value="KAJ9118614.1"/>
    <property type="molecule type" value="Genomic_DNA"/>
</dbReference>
<sequence length="433" mass="48938">MPTLKEPISTEWQRLTEITEPATELKDAHVTYPEIPPPGIQAEDLGRRLEFHDLMPKGHVHHAENEEGVFKLFWQLRERLGFHLQKAIREGRTTIFRFYDSSNSICEFSLQAALRLAMSFTVTEDLIEFLISPYTGFQTETVESVDGETLVDQDEDIADRDVTVLSVHQSREWISTGISAQSKLPEEMDLKDQTKKHPVLLHEKDCIIGSDPMTNNKLQSDNDRVPDIFPFRAGIINPSAKNHHLRINAIKGKVVTSLKQSGMPSLKQQNLKTVFAEIDGYQNYGSGIVLAHTISKMRANPGLLLFPAVAKVKGRTPYQLSNQKALFDPEEADYKLGKATVIAWFRVLEFLEEELVHLASGKANRGESPAVLFCDICSFEDHPVPDIIVEEWLQSGLYTSADSVVISACQQAEKNWEWDKLFFMAFGRRVGDV</sequence>
<proteinExistence type="predicted"/>
<keyword evidence="2" id="KW-1185">Reference proteome</keyword>
<protein>
    <submittedName>
        <fullName evidence="1">Uncharacterized protein</fullName>
    </submittedName>
</protein>
<dbReference type="Proteomes" id="UP001243375">
    <property type="component" value="Unassembled WGS sequence"/>
</dbReference>
<comment type="caution">
    <text evidence="1">The sequence shown here is derived from an EMBL/GenBank/DDBJ whole genome shotgun (WGS) entry which is preliminary data.</text>
</comment>
<name>A0ACC2X3J8_9TREE</name>
<reference evidence="1" key="1">
    <citation type="submission" date="2023-04" db="EMBL/GenBank/DDBJ databases">
        <title>Draft Genome sequencing of Naganishia species isolated from polar environments using Oxford Nanopore Technology.</title>
        <authorList>
            <person name="Leo P."/>
            <person name="Venkateswaran K."/>
        </authorList>
    </citation>
    <scope>NUCLEOTIDE SEQUENCE</scope>
    <source>
        <strain evidence="1">MNA-CCFEE 5425</strain>
    </source>
</reference>
<gene>
    <name evidence="1" type="ORF">QFC22_003834</name>
</gene>
<organism evidence="1 2">
    <name type="scientific">Naganishia vaughanmartiniae</name>
    <dbReference type="NCBI Taxonomy" id="1424756"/>
    <lineage>
        <taxon>Eukaryota</taxon>
        <taxon>Fungi</taxon>
        <taxon>Dikarya</taxon>
        <taxon>Basidiomycota</taxon>
        <taxon>Agaricomycotina</taxon>
        <taxon>Tremellomycetes</taxon>
        <taxon>Filobasidiales</taxon>
        <taxon>Filobasidiaceae</taxon>
        <taxon>Naganishia</taxon>
    </lineage>
</organism>
<evidence type="ECO:0000313" key="2">
    <source>
        <dbReference type="Proteomes" id="UP001243375"/>
    </source>
</evidence>
<accession>A0ACC2X3J8</accession>
<evidence type="ECO:0000313" key="1">
    <source>
        <dbReference type="EMBL" id="KAJ9118614.1"/>
    </source>
</evidence>